<dbReference type="Proteomes" id="UP000785679">
    <property type="component" value="Unassembled WGS sequence"/>
</dbReference>
<feature type="compositionally biased region" description="Low complexity" evidence="1">
    <location>
        <begin position="412"/>
        <end position="423"/>
    </location>
</feature>
<feature type="region of interest" description="Disordered" evidence="1">
    <location>
        <begin position="408"/>
        <end position="448"/>
    </location>
</feature>
<name>A0A8J8T2Z6_HALGN</name>
<evidence type="ECO:0000256" key="1">
    <source>
        <dbReference type="SAM" id="MobiDB-lite"/>
    </source>
</evidence>
<feature type="region of interest" description="Disordered" evidence="1">
    <location>
        <begin position="264"/>
        <end position="352"/>
    </location>
</feature>
<accession>A0A8J8T2Z6</accession>
<feature type="compositionally biased region" description="Polar residues" evidence="1">
    <location>
        <begin position="314"/>
        <end position="334"/>
    </location>
</feature>
<gene>
    <name evidence="2" type="ORF">FGO68_gene17780</name>
</gene>
<feature type="compositionally biased region" description="Polar residues" evidence="1">
    <location>
        <begin position="266"/>
        <end position="275"/>
    </location>
</feature>
<feature type="region of interest" description="Disordered" evidence="1">
    <location>
        <begin position="179"/>
        <end position="200"/>
    </location>
</feature>
<comment type="caution">
    <text evidence="2">The sequence shown here is derived from an EMBL/GenBank/DDBJ whole genome shotgun (WGS) entry which is preliminary data.</text>
</comment>
<feature type="compositionally biased region" description="Polar residues" evidence="1">
    <location>
        <begin position="343"/>
        <end position="352"/>
    </location>
</feature>
<feature type="compositionally biased region" description="Polar residues" evidence="1">
    <location>
        <begin position="424"/>
        <end position="433"/>
    </location>
</feature>
<reference evidence="2" key="1">
    <citation type="submission" date="2019-06" db="EMBL/GenBank/DDBJ databases">
        <authorList>
            <person name="Zheng W."/>
        </authorList>
    </citation>
    <scope>NUCLEOTIDE SEQUENCE</scope>
    <source>
        <strain evidence="2">QDHG01</strain>
    </source>
</reference>
<keyword evidence="3" id="KW-1185">Reference proteome</keyword>
<protein>
    <submittedName>
        <fullName evidence="2">Uncharacterized protein</fullName>
    </submittedName>
</protein>
<evidence type="ECO:0000313" key="2">
    <source>
        <dbReference type="EMBL" id="TNV79626.1"/>
    </source>
</evidence>
<sequence length="524" mass="59104">MISTILNLKYICTLFAMDDVDHLTPLNPINNYRYGFPVSDEQVRSSKRILKSFAENVSRSQVGRLECGQNKILVNLFLAENKKMIELSGKQKSHMRSVSQVEKTPSSNVTNDPLSAFSTISQSINLRHQQPPVSLKGVASQISTKLSEIAGGNPITEMLLHKRLSNNSSLLDLSFKSTSQNPEMVRDPSQVSIGRNGMPVNGGRYSLNGVESRKELRGNSPIEIGEEDLEELSIDEVDLTNQVKHEEQSFLQKYLQKLKYEHKQSKLSNLRQQESNKSKLGRTRATNLSHLQESISRTKQLHSHFENRNLPEISRQSRLSQNSDYIDQSANKYNITPKGDKQPSPTNSHRRYNSNFVFSSVSREHLNQLSSKLKEGLPAVGWYNPRYDLIREKPRAVDFSRQQMEAGGGAFSSLKSSPSKVSLQQDSKMSNNPFKRRTMPLNNSSSVKSIQKEGYVGRSTDVSPVITGERVLKIASMEKQLKPGTNRVVQQQYSALPEILKFKGLQSTDSRNGLRIKQSKNRPQ</sequence>
<organism evidence="2 3">
    <name type="scientific">Halteria grandinella</name>
    <dbReference type="NCBI Taxonomy" id="5974"/>
    <lineage>
        <taxon>Eukaryota</taxon>
        <taxon>Sar</taxon>
        <taxon>Alveolata</taxon>
        <taxon>Ciliophora</taxon>
        <taxon>Intramacronucleata</taxon>
        <taxon>Spirotrichea</taxon>
        <taxon>Stichotrichia</taxon>
        <taxon>Sporadotrichida</taxon>
        <taxon>Halteriidae</taxon>
        <taxon>Halteria</taxon>
    </lineage>
</organism>
<dbReference type="EMBL" id="RRYP01008658">
    <property type="protein sequence ID" value="TNV79626.1"/>
    <property type="molecule type" value="Genomic_DNA"/>
</dbReference>
<dbReference type="AlphaFoldDB" id="A0A8J8T2Z6"/>
<evidence type="ECO:0000313" key="3">
    <source>
        <dbReference type="Proteomes" id="UP000785679"/>
    </source>
</evidence>
<proteinExistence type="predicted"/>
<feature type="compositionally biased region" description="Polar residues" evidence="1">
    <location>
        <begin position="284"/>
        <end position="298"/>
    </location>
</feature>